<organism evidence="5 6">
    <name type="scientific">Flemingia macrophylla</name>
    <dbReference type="NCBI Taxonomy" id="520843"/>
    <lineage>
        <taxon>Eukaryota</taxon>
        <taxon>Viridiplantae</taxon>
        <taxon>Streptophyta</taxon>
        <taxon>Embryophyta</taxon>
        <taxon>Tracheophyta</taxon>
        <taxon>Spermatophyta</taxon>
        <taxon>Magnoliopsida</taxon>
        <taxon>eudicotyledons</taxon>
        <taxon>Gunneridae</taxon>
        <taxon>Pentapetalae</taxon>
        <taxon>rosids</taxon>
        <taxon>fabids</taxon>
        <taxon>Fabales</taxon>
        <taxon>Fabaceae</taxon>
        <taxon>Papilionoideae</taxon>
        <taxon>50 kb inversion clade</taxon>
        <taxon>NPAAA clade</taxon>
        <taxon>indigoferoid/millettioid clade</taxon>
        <taxon>Phaseoleae</taxon>
        <taxon>Flemingia</taxon>
    </lineage>
</organism>
<dbReference type="AlphaFoldDB" id="A0ABD1LDL2"/>
<protein>
    <recommendedName>
        <fullName evidence="7">Electron transporter</fullName>
    </recommendedName>
</protein>
<feature type="region of interest" description="Disordered" evidence="2">
    <location>
        <begin position="1"/>
        <end position="46"/>
    </location>
</feature>
<evidence type="ECO:0000313" key="6">
    <source>
        <dbReference type="Proteomes" id="UP001603857"/>
    </source>
</evidence>
<dbReference type="InterPro" id="IPR006869">
    <property type="entry name" value="DUF547"/>
</dbReference>
<proteinExistence type="predicted"/>
<evidence type="ECO:0000259" key="4">
    <source>
        <dbReference type="Pfam" id="PF14389"/>
    </source>
</evidence>
<dbReference type="Proteomes" id="UP001603857">
    <property type="component" value="Unassembled WGS sequence"/>
</dbReference>
<dbReference type="InterPro" id="IPR025757">
    <property type="entry name" value="MIP1_Leuzipper"/>
</dbReference>
<feature type="coiled-coil region" evidence="1">
    <location>
        <begin position="61"/>
        <end position="127"/>
    </location>
</feature>
<dbReference type="Pfam" id="PF04784">
    <property type="entry name" value="DUF547"/>
    <property type="match status" value="1"/>
</dbReference>
<gene>
    <name evidence="5" type="ORF">Fmac_025940</name>
</gene>
<feature type="compositionally biased region" description="Polar residues" evidence="2">
    <location>
        <begin position="144"/>
        <end position="160"/>
    </location>
</feature>
<dbReference type="PANTHER" id="PTHR23054">
    <property type="entry name" value="TERNARY COMPLEX FACTOR MIP1, LEUCINE-ZIPPER-RELATED"/>
    <property type="match status" value="1"/>
</dbReference>
<feature type="domain" description="Ternary complex factor MIP1 leucine-zipper" evidence="4">
    <location>
        <begin position="59"/>
        <end position="138"/>
    </location>
</feature>
<keyword evidence="6" id="KW-1185">Reference proteome</keyword>
<evidence type="ECO:0000313" key="5">
    <source>
        <dbReference type="EMBL" id="KAL2321561.1"/>
    </source>
</evidence>
<feature type="domain" description="DUF547" evidence="3">
    <location>
        <begin position="342"/>
        <end position="480"/>
    </location>
</feature>
<feature type="region of interest" description="Disordered" evidence="2">
    <location>
        <begin position="143"/>
        <end position="164"/>
    </location>
</feature>
<sequence>MENLRASERNLKISRGGASTPLEKDHNESLVSPPSGSDSRLQSPSHHNLTCVKKNTFSSHKASLEKDVEQLQLRLQQERSMRILLERAMGRASSTLSPGHRHFTAQTKDLIAEIELLEEEVTSREQQVLSLYRSIFEQCASRPPSEQSSSVASPAHTSQGSRKHPSIISSAFCSSKKFPLRPLQALVSNTDLRNRIFGSNHTPASRGKDNNYFENTCSDSTKARENFSSLQKTPIFRTLKDHLHQCPSKLSEEMVRCMATVYCWLRSATSVNAENGRSPLLSRSSTNAIQPRHCTGDDREWSCKSAVEISWISTHKRHSSHASYAISNYRVLVEQLERVNVSQLDCDAQIAFWINVHNALVMHAYLAYGIPQGSLRRLALFHKAAYNIGGHIVSANAIEQMIFCFRTPRIGRWLESIVSAALRKKSGEERQLLSTKLRLTKFQPLVCFALCTGALSDPVLKVYSASNVSEELNIAKREFLQANVIVKRSRKVFLPKLVERFSKEALISIDDLFGWVMESVDKKLRDSMQKCLNHKSSKKPSHIIEWLPYSSRFRYVFSKDIIDKSWWI</sequence>
<evidence type="ECO:0000259" key="3">
    <source>
        <dbReference type="Pfam" id="PF04784"/>
    </source>
</evidence>
<dbReference type="EMBL" id="JBGMDY010000009">
    <property type="protein sequence ID" value="KAL2321561.1"/>
    <property type="molecule type" value="Genomic_DNA"/>
</dbReference>
<keyword evidence="1" id="KW-0175">Coiled coil</keyword>
<evidence type="ECO:0000256" key="2">
    <source>
        <dbReference type="SAM" id="MobiDB-lite"/>
    </source>
</evidence>
<accession>A0ABD1LDL2</accession>
<evidence type="ECO:0000256" key="1">
    <source>
        <dbReference type="SAM" id="Coils"/>
    </source>
</evidence>
<evidence type="ECO:0008006" key="7">
    <source>
        <dbReference type="Google" id="ProtNLM"/>
    </source>
</evidence>
<comment type="caution">
    <text evidence="5">The sequence shown here is derived from an EMBL/GenBank/DDBJ whole genome shotgun (WGS) entry which is preliminary data.</text>
</comment>
<feature type="compositionally biased region" description="Polar residues" evidence="2">
    <location>
        <begin position="29"/>
        <end position="46"/>
    </location>
</feature>
<reference evidence="5 6" key="1">
    <citation type="submission" date="2024-08" db="EMBL/GenBank/DDBJ databases">
        <title>Insights into the chromosomal genome structure of Flemingia macrophylla.</title>
        <authorList>
            <person name="Ding Y."/>
            <person name="Zhao Y."/>
            <person name="Bi W."/>
            <person name="Wu M."/>
            <person name="Zhao G."/>
            <person name="Gong Y."/>
            <person name="Li W."/>
            <person name="Zhang P."/>
        </authorList>
    </citation>
    <scope>NUCLEOTIDE SEQUENCE [LARGE SCALE GENOMIC DNA]</scope>
    <source>
        <strain evidence="5">DYQJB</strain>
        <tissue evidence="5">Leaf</tissue>
    </source>
</reference>
<dbReference type="Pfam" id="PF14389">
    <property type="entry name" value="Lzipper-MIP1"/>
    <property type="match status" value="1"/>
</dbReference>
<feature type="compositionally biased region" description="Basic and acidic residues" evidence="2">
    <location>
        <begin position="1"/>
        <end position="11"/>
    </location>
</feature>
<name>A0ABD1LDL2_9FABA</name>
<dbReference type="PANTHER" id="PTHR23054:SF26">
    <property type="entry name" value="ELECTRON TRANSPORTER"/>
    <property type="match status" value="1"/>
</dbReference>